<dbReference type="Proteomes" id="UP000233469">
    <property type="component" value="Unassembled WGS sequence"/>
</dbReference>
<dbReference type="EMBL" id="LLXL01000151">
    <property type="protein sequence ID" value="PKK77046.1"/>
    <property type="molecule type" value="Genomic_DNA"/>
</dbReference>
<dbReference type="Gene3D" id="3.10.110.10">
    <property type="entry name" value="Ubiquitin Conjugating Enzyme"/>
    <property type="match status" value="1"/>
</dbReference>
<accession>A0A2N1NT28</accession>
<feature type="domain" description="UBC core" evidence="1">
    <location>
        <begin position="1"/>
        <end position="132"/>
    </location>
</feature>
<name>A0A2N1NT28_9GLOM</name>
<evidence type="ECO:0000313" key="3">
    <source>
        <dbReference type="Proteomes" id="UP000233469"/>
    </source>
</evidence>
<organism evidence="2 3">
    <name type="scientific">Rhizophagus irregularis</name>
    <dbReference type="NCBI Taxonomy" id="588596"/>
    <lineage>
        <taxon>Eukaryota</taxon>
        <taxon>Fungi</taxon>
        <taxon>Fungi incertae sedis</taxon>
        <taxon>Mucoromycota</taxon>
        <taxon>Glomeromycotina</taxon>
        <taxon>Glomeromycetes</taxon>
        <taxon>Glomerales</taxon>
        <taxon>Glomeraceae</taxon>
        <taxon>Rhizophagus</taxon>
    </lineage>
</organism>
<dbReference type="InterPro" id="IPR000608">
    <property type="entry name" value="UBC"/>
</dbReference>
<proteinExistence type="predicted"/>
<protein>
    <submittedName>
        <fullName evidence="2">UBC-like protein</fullName>
    </submittedName>
</protein>
<dbReference type="AlphaFoldDB" id="A0A2N1NT28"/>
<gene>
    <name evidence="2" type="ORF">RhiirC2_653683</name>
</gene>
<dbReference type="VEuPathDB" id="FungiDB:RhiirFUN_026090"/>
<sequence>ELYELGRDPPSSFSAGPIDRDTSYSRGIFYLDILVFLVRDYPFKPPEVYFCLYNFTTRIYHPNITDMRGFLEGPMVTSIPAITISRILSGICQLLRDPNPYCYLIPEISQLYKNDRNRYKATVSKWTHKYAK</sequence>
<evidence type="ECO:0000259" key="1">
    <source>
        <dbReference type="PROSITE" id="PS50127"/>
    </source>
</evidence>
<dbReference type="Pfam" id="PF00179">
    <property type="entry name" value="UQ_con"/>
    <property type="match status" value="1"/>
</dbReference>
<reference evidence="2 3" key="2">
    <citation type="submission" date="2017-10" db="EMBL/GenBank/DDBJ databases">
        <title>Extensive intraspecific genome diversity in a model arbuscular mycorrhizal fungus.</title>
        <authorList>
            <person name="Chen E.C.H."/>
            <person name="Morin E."/>
            <person name="Baudet D."/>
            <person name="Noel J."/>
            <person name="Ndikumana S."/>
            <person name="Charron P."/>
            <person name="St-Onge C."/>
            <person name="Giorgi J."/>
            <person name="Grigoriev I.V."/>
            <person name="Roux C."/>
            <person name="Martin F.M."/>
            <person name="Corradi N."/>
        </authorList>
    </citation>
    <scope>NUCLEOTIDE SEQUENCE [LARGE SCALE GENOMIC DNA]</scope>
    <source>
        <strain evidence="2 3">C2</strain>
    </source>
</reference>
<dbReference type="PROSITE" id="PS50127">
    <property type="entry name" value="UBC_2"/>
    <property type="match status" value="1"/>
</dbReference>
<feature type="non-terminal residue" evidence="2">
    <location>
        <position position="1"/>
    </location>
</feature>
<dbReference type="PANTHER" id="PTHR24068">
    <property type="entry name" value="UBIQUITIN-CONJUGATING ENZYME E2"/>
    <property type="match status" value="1"/>
</dbReference>
<dbReference type="InterPro" id="IPR016135">
    <property type="entry name" value="UBQ-conjugating_enzyme/RWD"/>
</dbReference>
<reference evidence="2 3" key="1">
    <citation type="submission" date="2016-04" db="EMBL/GenBank/DDBJ databases">
        <title>Genome analyses suggest a sexual origin of heterokaryosis in a supposedly ancient asexual fungus.</title>
        <authorList>
            <person name="Ropars J."/>
            <person name="Sedzielewska K."/>
            <person name="Noel J."/>
            <person name="Charron P."/>
            <person name="Farinelli L."/>
            <person name="Marton T."/>
            <person name="Kruger M."/>
            <person name="Pelin A."/>
            <person name="Brachmann A."/>
            <person name="Corradi N."/>
        </authorList>
    </citation>
    <scope>NUCLEOTIDE SEQUENCE [LARGE SCALE GENOMIC DNA]</scope>
    <source>
        <strain evidence="2 3">C2</strain>
    </source>
</reference>
<evidence type="ECO:0000313" key="2">
    <source>
        <dbReference type="EMBL" id="PKK77046.1"/>
    </source>
</evidence>
<dbReference type="SUPFAM" id="SSF54495">
    <property type="entry name" value="UBC-like"/>
    <property type="match status" value="1"/>
</dbReference>
<dbReference type="SMART" id="SM00212">
    <property type="entry name" value="UBCc"/>
    <property type="match status" value="1"/>
</dbReference>
<comment type="caution">
    <text evidence="2">The sequence shown here is derived from an EMBL/GenBank/DDBJ whole genome shotgun (WGS) entry which is preliminary data.</text>
</comment>